<proteinExistence type="predicted"/>
<dbReference type="EMBL" id="JBHRYR010000002">
    <property type="protein sequence ID" value="MFC3851775.1"/>
    <property type="molecule type" value="Genomic_DNA"/>
</dbReference>
<gene>
    <name evidence="2" type="ORF">ACFOOG_02915</name>
</gene>
<dbReference type="RefSeq" id="WP_380693167.1">
    <property type="nucleotide sequence ID" value="NZ_JBHRYR010000002.1"/>
</dbReference>
<feature type="transmembrane region" description="Helical" evidence="1">
    <location>
        <begin position="71"/>
        <end position="91"/>
    </location>
</feature>
<organism evidence="2 3">
    <name type="scientific">Saccharospirillum mangrovi</name>
    <dbReference type="NCBI Taxonomy" id="2161747"/>
    <lineage>
        <taxon>Bacteria</taxon>
        <taxon>Pseudomonadati</taxon>
        <taxon>Pseudomonadota</taxon>
        <taxon>Gammaproteobacteria</taxon>
        <taxon>Oceanospirillales</taxon>
        <taxon>Saccharospirillaceae</taxon>
        <taxon>Saccharospirillum</taxon>
    </lineage>
</organism>
<keyword evidence="1" id="KW-1133">Transmembrane helix</keyword>
<name>A0ABV7ZXA1_9GAMM</name>
<evidence type="ECO:0000313" key="2">
    <source>
        <dbReference type="EMBL" id="MFC3851775.1"/>
    </source>
</evidence>
<evidence type="ECO:0000256" key="1">
    <source>
        <dbReference type="SAM" id="Phobius"/>
    </source>
</evidence>
<protein>
    <submittedName>
        <fullName evidence="2">Uncharacterized protein</fullName>
    </submittedName>
</protein>
<accession>A0ABV7ZXA1</accession>
<dbReference type="Proteomes" id="UP001595617">
    <property type="component" value="Unassembled WGS sequence"/>
</dbReference>
<keyword evidence="1" id="KW-0472">Membrane</keyword>
<feature type="transmembrane region" description="Helical" evidence="1">
    <location>
        <begin position="6"/>
        <end position="25"/>
    </location>
</feature>
<keyword evidence="3" id="KW-1185">Reference proteome</keyword>
<sequence length="94" mass="9962">MIVAGVLALICGVATPFIFRGLIWLATRLAGHKGQSKQRLGHQMLITSACLFIQLALASSALLIIASAFDFAVPVIAIAFMVGIGLSRLLLKEI</sequence>
<reference evidence="3" key="1">
    <citation type="journal article" date="2019" name="Int. J. Syst. Evol. Microbiol.">
        <title>The Global Catalogue of Microorganisms (GCM) 10K type strain sequencing project: providing services to taxonomists for standard genome sequencing and annotation.</title>
        <authorList>
            <consortium name="The Broad Institute Genomics Platform"/>
            <consortium name="The Broad Institute Genome Sequencing Center for Infectious Disease"/>
            <person name="Wu L."/>
            <person name="Ma J."/>
        </authorList>
    </citation>
    <scope>NUCLEOTIDE SEQUENCE [LARGE SCALE GENOMIC DNA]</scope>
    <source>
        <strain evidence="3">IBRC 10765</strain>
    </source>
</reference>
<evidence type="ECO:0000313" key="3">
    <source>
        <dbReference type="Proteomes" id="UP001595617"/>
    </source>
</evidence>
<keyword evidence="1" id="KW-0812">Transmembrane</keyword>
<comment type="caution">
    <text evidence="2">The sequence shown here is derived from an EMBL/GenBank/DDBJ whole genome shotgun (WGS) entry which is preliminary data.</text>
</comment>
<feature type="transmembrane region" description="Helical" evidence="1">
    <location>
        <begin position="45"/>
        <end position="65"/>
    </location>
</feature>